<proteinExistence type="predicted"/>
<sequence length="483" mass="54312">MRLSDRRACAAAFLVPLAARALPEVLSWPYPIGFDTLMYAGYAVSGILQETPIPLLFKKTSLLYLVYTLLYEALGDPLLPAKILGPLLTAAVGYAVYKLARRTGFEPSTALLASLLATTYFVALRISWEMYRQMLATVFLLAILCLEAAPQLRGGRMLQALLAFLTAWAHEFITVILLAHKGLRALSKKGLRWVVEEALTALPAALLFLYQVYDPQKSTLQILLLHVEALTHLHLLLYITGFLAYLYAPLSPLLLAGLEQLGKPPMRGWTLTCLVLAYLPALNPQGADVLWFRWAILLNYPVAMAAARGFERLARGEAGGRLGRGVAFATLALNIVFTATYLVLPPEQQWNKYFGDWNLYKHYMQTSMLQSSIPLKDVEATIEAVMWVDSLPGDRVLVLHEAFHNWAQLYARNTKLIRINEQKLSSPLRQNVSQLLLRVASAQNATVYTIWWVNTTWYNMPRPPPQFKLLKTFQDVAVYVYEP</sequence>
<keyword evidence="1" id="KW-1133">Transmembrane helix</keyword>
<keyword evidence="1" id="KW-0812">Transmembrane</keyword>
<feature type="transmembrane region" description="Helical" evidence="1">
    <location>
        <begin position="233"/>
        <end position="256"/>
    </location>
</feature>
<feature type="transmembrane region" description="Helical" evidence="1">
    <location>
        <begin position="158"/>
        <end position="179"/>
    </location>
</feature>
<feature type="transmembrane region" description="Helical" evidence="1">
    <location>
        <begin position="268"/>
        <end position="285"/>
    </location>
</feature>
<organism evidence="2">
    <name type="scientific">Thermofilum pendens</name>
    <dbReference type="NCBI Taxonomy" id="2269"/>
    <lineage>
        <taxon>Archaea</taxon>
        <taxon>Thermoproteota</taxon>
        <taxon>Thermoprotei</taxon>
        <taxon>Thermofilales</taxon>
        <taxon>Thermofilaceae</taxon>
        <taxon>Thermofilum</taxon>
    </lineage>
</organism>
<reference evidence="2" key="1">
    <citation type="journal article" date="2020" name="mSystems">
        <title>Genome- and Community-Level Interaction Insights into Carbon Utilization and Element Cycling Functions of Hydrothermarchaeota in Hydrothermal Sediment.</title>
        <authorList>
            <person name="Zhou Z."/>
            <person name="Liu Y."/>
            <person name="Xu W."/>
            <person name="Pan J."/>
            <person name="Luo Z.H."/>
            <person name="Li M."/>
        </authorList>
    </citation>
    <scope>NUCLEOTIDE SEQUENCE [LARGE SCALE GENOMIC DNA]</scope>
    <source>
        <strain evidence="2">SpSt-8</strain>
    </source>
</reference>
<evidence type="ECO:0000256" key="1">
    <source>
        <dbReference type="SAM" id="Phobius"/>
    </source>
</evidence>
<comment type="caution">
    <text evidence="2">The sequence shown here is derived from an EMBL/GenBank/DDBJ whole genome shotgun (WGS) entry which is preliminary data.</text>
</comment>
<feature type="transmembrane region" description="Helical" evidence="1">
    <location>
        <begin position="322"/>
        <end position="344"/>
    </location>
</feature>
<feature type="transmembrane region" description="Helical" evidence="1">
    <location>
        <begin position="191"/>
        <end position="213"/>
    </location>
</feature>
<protein>
    <recommendedName>
        <fullName evidence="3">Glycosyltransferase RgtA/B/C/D-like domain-containing protein</fullName>
    </recommendedName>
</protein>
<name>A0A7C3WJ55_THEPE</name>
<dbReference type="EMBL" id="DTIB01000013">
    <property type="protein sequence ID" value="HGB24518.1"/>
    <property type="molecule type" value="Genomic_DNA"/>
</dbReference>
<accession>A0A7C3WJ55</accession>
<keyword evidence="1" id="KW-0472">Membrane</keyword>
<feature type="transmembrane region" description="Helical" evidence="1">
    <location>
        <begin position="135"/>
        <end position="152"/>
    </location>
</feature>
<gene>
    <name evidence="2" type="ORF">ENV88_00370</name>
</gene>
<evidence type="ECO:0000313" key="2">
    <source>
        <dbReference type="EMBL" id="HGB24518.1"/>
    </source>
</evidence>
<feature type="transmembrane region" description="Helical" evidence="1">
    <location>
        <begin position="109"/>
        <end position="128"/>
    </location>
</feature>
<evidence type="ECO:0008006" key="3">
    <source>
        <dbReference type="Google" id="ProtNLM"/>
    </source>
</evidence>
<dbReference type="AlphaFoldDB" id="A0A7C3WJ55"/>
<feature type="transmembrane region" description="Helical" evidence="1">
    <location>
        <begin position="291"/>
        <end position="310"/>
    </location>
</feature>